<evidence type="ECO:0000256" key="3">
    <source>
        <dbReference type="ARBA" id="ARBA00023125"/>
    </source>
</evidence>
<dbReference type="InterPro" id="IPR036390">
    <property type="entry name" value="WH_DNA-bd_sf"/>
</dbReference>
<dbReference type="EMBL" id="FNSV01000005">
    <property type="protein sequence ID" value="SEC89687.1"/>
    <property type="molecule type" value="Genomic_DNA"/>
</dbReference>
<dbReference type="SUPFAM" id="SSF46785">
    <property type="entry name" value="Winged helix' DNA-binding domain"/>
    <property type="match status" value="1"/>
</dbReference>
<dbReference type="Gene3D" id="3.40.190.290">
    <property type="match status" value="1"/>
</dbReference>
<sequence>MDRRHLVHFLAVVDEGSISAAARKLGLSQPSVSQTIHELERELECTLFTRGRGMSATSNGRALIGPARSALRALDTARWAIEDVSELKSGELDIGSVVNLAVDPLVDLVKRYRARHPGVTIHIRRVHVGARGFDDLARGHVELLLTEYPPAATGYQEVPFGERPLVAVFPPGTPLADRPMRIEELADRDVISAPFPGAIGRAHMNRLLAARGLGNLVPVLETAHRHAVIPLILAGVGGTILHGTEADLAARLGAVVRPLDVSLPTGHALYYRSDELSPAARAFVALVRESTVA</sequence>
<dbReference type="PANTHER" id="PTHR30346">
    <property type="entry name" value="TRANSCRIPTIONAL DUAL REGULATOR HCAR-RELATED"/>
    <property type="match status" value="1"/>
</dbReference>
<proteinExistence type="inferred from homology"/>
<dbReference type="GO" id="GO:0032993">
    <property type="term" value="C:protein-DNA complex"/>
    <property type="evidence" value="ECO:0007669"/>
    <property type="project" value="TreeGrafter"/>
</dbReference>
<dbReference type="Proteomes" id="UP000183561">
    <property type="component" value="Unassembled WGS sequence"/>
</dbReference>
<evidence type="ECO:0000256" key="5">
    <source>
        <dbReference type="ARBA" id="ARBA00023163"/>
    </source>
</evidence>
<dbReference type="InterPro" id="IPR000847">
    <property type="entry name" value="LysR_HTH_N"/>
</dbReference>
<dbReference type="PRINTS" id="PR00039">
    <property type="entry name" value="HTHLYSR"/>
</dbReference>
<dbReference type="AlphaFoldDB" id="A0A1H4W8R6"/>
<dbReference type="SUPFAM" id="SSF53850">
    <property type="entry name" value="Periplasmic binding protein-like II"/>
    <property type="match status" value="1"/>
</dbReference>
<dbReference type="InterPro" id="IPR005119">
    <property type="entry name" value="LysR_subst-bd"/>
</dbReference>
<evidence type="ECO:0000256" key="1">
    <source>
        <dbReference type="ARBA" id="ARBA00009437"/>
    </source>
</evidence>
<dbReference type="OrthoDB" id="3181812at2"/>
<evidence type="ECO:0000313" key="7">
    <source>
        <dbReference type="EMBL" id="SEC89687.1"/>
    </source>
</evidence>
<gene>
    <name evidence="7" type="ORF">SAMN04490239_5890</name>
</gene>
<keyword evidence="2" id="KW-0805">Transcription regulation</keyword>
<organism evidence="7 8">
    <name type="scientific">Rhodococcus koreensis</name>
    <dbReference type="NCBI Taxonomy" id="99653"/>
    <lineage>
        <taxon>Bacteria</taxon>
        <taxon>Bacillati</taxon>
        <taxon>Actinomycetota</taxon>
        <taxon>Actinomycetes</taxon>
        <taxon>Mycobacteriales</taxon>
        <taxon>Nocardiaceae</taxon>
        <taxon>Rhodococcus</taxon>
    </lineage>
</organism>
<dbReference type="GO" id="GO:0003700">
    <property type="term" value="F:DNA-binding transcription factor activity"/>
    <property type="evidence" value="ECO:0007669"/>
    <property type="project" value="InterPro"/>
</dbReference>
<evidence type="ECO:0000256" key="4">
    <source>
        <dbReference type="ARBA" id="ARBA00023159"/>
    </source>
</evidence>
<reference evidence="8" key="1">
    <citation type="submission" date="2016-10" db="EMBL/GenBank/DDBJ databases">
        <authorList>
            <person name="Varghese N."/>
            <person name="Submissions S."/>
        </authorList>
    </citation>
    <scope>NUCLEOTIDE SEQUENCE [LARGE SCALE GENOMIC DNA]</scope>
    <source>
        <strain evidence="8">DSM 44498</strain>
    </source>
</reference>
<keyword evidence="8" id="KW-1185">Reference proteome</keyword>
<keyword evidence="4" id="KW-0010">Activator</keyword>
<keyword evidence="5" id="KW-0804">Transcription</keyword>
<dbReference type="GO" id="GO:0003677">
    <property type="term" value="F:DNA binding"/>
    <property type="evidence" value="ECO:0007669"/>
    <property type="project" value="UniProtKB-KW"/>
</dbReference>
<dbReference type="Pfam" id="PF00126">
    <property type="entry name" value="HTH_1"/>
    <property type="match status" value="1"/>
</dbReference>
<dbReference type="Gene3D" id="1.10.10.10">
    <property type="entry name" value="Winged helix-like DNA-binding domain superfamily/Winged helix DNA-binding domain"/>
    <property type="match status" value="1"/>
</dbReference>
<feature type="domain" description="HTH lysR-type" evidence="6">
    <location>
        <begin position="1"/>
        <end position="57"/>
    </location>
</feature>
<dbReference type="PROSITE" id="PS50931">
    <property type="entry name" value="HTH_LYSR"/>
    <property type="match status" value="1"/>
</dbReference>
<dbReference type="CDD" id="cd05466">
    <property type="entry name" value="PBP2_LTTR_substrate"/>
    <property type="match status" value="1"/>
</dbReference>
<protein>
    <submittedName>
        <fullName evidence="7">DNA-binding transcriptional regulator, LysR family</fullName>
    </submittedName>
</protein>
<evidence type="ECO:0000259" key="6">
    <source>
        <dbReference type="PROSITE" id="PS50931"/>
    </source>
</evidence>
<evidence type="ECO:0000256" key="2">
    <source>
        <dbReference type="ARBA" id="ARBA00023015"/>
    </source>
</evidence>
<accession>A0A1H4W8R6</accession>
<evidence type="ECO:0000313" key="8">
    <source>
        <dbReference type="Proteomes" id="UP000183561"/>
    </source>
</evidence>
<dbReference type="Pfam" id="PF03466">
    <property type="entry name" value="LysR_substrate"/>
    <property type="match status" value="1"/>
</dbReference>
<comment type="similarity">
    <text evidence="1">Belongs to the LysR transcriptional regulatory family.</text>
</comment>
<dbReference type="PANTHER" id="PTHR30346:SF0">
    <property type="entry name" value="HCA OPERON TRANSCRIPTIONAL ACTIVATOR HCAR"/>
    <property type="match status" value="1"/>
</dbReference>
<dbReference type="InterPro" id="IPR036388">
    <property type="entry name" value="WH-like_DNA-bd_sf"/>
</dbReference>
<dbReference type="RefSeq" id="WP_072947274.1">
    <property type="nucleotide sequence ID" value="NZ_FNSV01000005.1"/>
</dbReference>
<keyword evidence="3 7" id="KW-0238">DNA-binding</keyword>
<name>A0A1H4W8R6_9NOCA</name>